<keyword evidence="2 3" id="KW-0802">TPR repeat</keyword>
<evidence type="ECO:0000313" key="5">
    <source>
        <dbReference type="EMBL" id="MBT0963513.1"/>
    </source>
</evidence>
<dbReference type="InterPro" id="IPR019734">
    <property type="entry name" value="TPR_rpt"/>
</dbReference>
<dbReference type="Pfam" id="PF13432">
    <property type="entry name" value="TPR_16"/>
    <property type="match status" value="3"/>
</dbReference>
<organism evidence="5 6">
    <name type="scientific">Denitromonas iodatirespirans</name>
    <dbReference type="NCBI Taxonomy" id="2795389"/>
    <lineage>
        <taxon>Bacteria</taxon>
        <taxon>Pseudomonadati</taxon>
        <taxon>Pseudomonadota</taxon>
        <taxon>Betaproteobacteria</taxon>
        <taxon>Rhodocyclales</taxon>
        <taxon>Zoogloeaceae</taxon>
        <taxon>Denitromonas</taxon>
    </lineage>
</organism>
<protein>
    <submittedName>
        <fullName evidence="5">PEP-CTERM system TPR-repeat protein PrsT</fullName>
    </submittedName>
</protein>
<dbReference type="InterPro" id="IPR011990">
    <property type="entry name" value="TPR-like_helical_dom_sf"/>
</dbReference>
<evidence type="ECO:0000256" key="4">
    <source>
        <dbReference type="SAM" id="SignalP"/>
    </source>
</evidence>
<dbReference type="EMBL" id="JAEKFT010000031">
    <property type="protein sequence ID" value="MBT0963513.1"/>
    <property type="molecule type" value="Genomic_DNA"/>
</dbReference>
<dbReference type="PANTHER" id="PTHR45586:SF1">
    <property type="entry name" value="LIPOPOLYSACCHARIDE ASSEMBLY PROTEIN B"/>
    <property type="match status" value="1"/>
</dbReference>
<keyword evidence="4" id="KW-0732">Signal</keyword>
<dbReference type="SMART" id="SM00028">
    <property type="entry name" value="TPR"/>
    <property type="match status" value="10"/>
</dbReference>
<gene>
    <name evidence="5" type="primary">prsT</name>
    <name evidence="5" type="ORF">I8J34_20190</name>
</gene>
<dbReference type="Pfam" id="PF14559">
    <property type="entry name" value="TPR_19"/>
    <property type="match status" value="5"/>
</dbReference>
<name>A0A944DII9_DENI1</name>
<evidence type="ECO:0000256" key="1">
    <source>
        <dbReference type="ARBA" id="ARBA00022737"/>
    </source>
</evidence>
<dbReference type="NCBIfam" id="TIGR02917">
    <property type="entry name" value="PEP_TPR_lipo"/>
    <property type="match status" value="1"/>
</dbReference>
<evidence type="ECO:0000313" key="6">
    <source>
        <dbReference type="Proteomes" id="UP000694660"/>
    </source>
</evidence>
<dbReference type="InterPro" id="IPR051012">
    <property type="entry name" value="CellSynth/LPSAsmb/PSIAsmb"/>
</dbReference>
<feature type="repeat" description="TPR" evidence="3">
    <location>
        <begin position="202"/>
        <end position="235"/>
    </location>
</feature>
<dbReference type="SUPFAM" id="SSF48452">
    <property type="entry name" value="TPR-like"/>
    <property type="match status" value="4"/>
</dbReference>
<dbReference type="AlphaFoldDB" id="A0A944DII9"/>
<accession>A0A944DII9</accession>
<dbReference type="RefSeq" id="WP_214363441.1">
    <property type="nucleotide sequence ID" value="NZ_JAEKFT010000031.1"/>
</dbReference>
<evidence type="ECO:0000256" key="2">
    <source>
        <dbReference type="ARBA" id="ARBA00022803"/>
    </source>
</evidence>
<reference evidence="6" key="1">
    <citation type="journal article" date="2022" name="ISME J.">
        <title>Genetic and phylogenetic analysis of dissimilatory iodate-reducing bacteria identifies potential niches across the world's oceans.</title>
        <authorList>
            <person name="Reyes-Umana V."/>
            <person name="Henning Z."/>
            <person name="Lee K."/>
            <person name="Barnum T.P."/>
            <person name="Coates J.D."/>
        </authorList>
    </citation>
    <scope>NUCLEOTIDE SEQUENCE [LARGE SCALE GENOMIC DNA]</scope>
    <source>
        <strain evidence="6">IR12</strain>
    </source>
</reference>
<dbReference type="InterPro" id="IPR014266">
    <property type="entry name" value="PEP-CTERM_TPR_PrsT"/>
</dbReference>
<dbReference type="Gene3D" id="1.25.40.10">
    <property type="entry name" value="Tetratricopeptide repeat domain"/>
    <property type="match status" value="5"/>
</dbReference>
<feature type="repeat" description="TPR" evidence="3">
    <location>
        <begin position="550"/>
        <end position="583"/>
    </location>
</feature>
<evidence type="ECO:0000256" key="3">
    <source>
        <dbReference type="PROSITE-ProRule" id="PRU00339"/>
    </source>
</evidence>
<feature type="chain" id="PRO_5038003934" evidence="4">
    <location>
        <begin position="28"/>
        <end position="935"/>
    </location>
</feature>
<comment type="caution">
    <text evidence="5">The sequence shown here is derived from an EMBL/GenBank/DDBJ whole genome shotgun (WGS) entry which is preliminary data.</text>
</comment>
<keyword evidence="6" id="KW-1185">Reference proteome</keyword>
<dbReference type="Proteomes" id="UP000694660">
    <property type="component" value="Unassembled WGS sequence"/>
</dbReference>
<keyword evidence="1" id="KW-0677">Repeat</keyword>
<feature type="signal peptide" evidence="4">
    <location>
        <begin position="1"/>
        <end position="27"/>
    </location>
</feature>
<dbReference type="PROSITE" id="PS50005">
    <property type="entry name" value="TPR"/>
    <property type="match status" value="2"/>
</dbReference>
<proteinExistence type="predicted"/>
<sequence length="935" mass="99994">MTNASCAVRLRRAFAILAFAVSLPALADAGKAAAFYEDGLSRFEKGDMAGAVIQLKNALQQNPKMLSAHLLLGRALLEQTELPAAEAAFNEALKLGVSPTEVAVPRGQLLMALGRTKDLLRDIQPDGLSGAARIEVLTLRASALADEGDGKAASRAFEAAIAADPSALRPYLSWVPFLLQRGEMTAARDAVARAVALAPKDARAWNLSASLRHVQGDLDGALADYSRALQLEPAHIDARVGRASLLVDVKRDAEAAKDLDYLAEHARSEPRSAYLRAVLAGRRGDADTVQKSLSEVARIVDTLPPEYVNAREQLLMLGALSHHGLGAREKAKGLLDGLISRYPRNLGARKLLASIYIDEGDSARTLTTVEPVLRVRPDDPQALLLMGRAHLVSKRYSRATHYLERAAEAMQGDAQVQAALGYSLLGGGQADAGIASLEKAFATNPRDGAVGMVLTSLYMRRGEADKAMAVAEALVKQRPDDLSALNLLGAIRAANGDVAGARAAYEQVLQRDPAFVPASLNLARVDAEEGKPDMARRRLMAVVDIRKDDERVMYELGLLARRQGDLASAIDWLRKAAAKQPDDPRAALALVELLSATRQPAVALTAAKEVGLRHPGNLRVQAVLGQAYLAAGDATAARQTFRDMTRLAEFDPDAQIRIGQLQLEAGYPDDAAYNIQKALTAVKDYPPALSLAVDVALARADLAAARAALSDLRKVEPEGSAVATHEAAIALASGDVTRAVEASRRVYQRWPGSQSALALARAQFVGKDPGGAIEVLQNELKRAPSGDVRRALAELLMQRGSWREARRHYEVLLAGNGANIDLLNNYALVLLALKDPAAITQAEKARALAPQDPLVTDTLGWIKLQTGDTEGALGLLRDARLRAPQNPEIRYHLAEALHRSGRTAEAKQELDAALDGNVAFAGADAARQLRGKIGR</sequence>
<dbReference type="PANTHER" id="PTHR45586">
    <property type="entry name" value="TPR REPEAT-CONTAINING PROTEIN PA4667"/>
    <property type="match status" value="1"/>
</dbReference>